<feature type="compositionally biased region" description="Basic and acidic residues" evidence="1">
    <location>
        <begin position="137"/>
        <end position="155"/>
    </location>
</feature>
<feature type="compositionally biased region" description="Basic residues" evidence="1">
    <location>
        <begin position="67"/>
        <end position="124"/>
    </location>
</feature>
<reference evidence="2 3" key="2">
    <citation type="submission" date="2018-11" db="EMBL/GenBank/DDBJ databases">
        <authorList>
            <consortium name="Pathogen Informatics"/>
        </authorList>
    </citation>
    <scope>NUCLEOTIDE SEQUENCE [LARGE SCALE GENOMIC DNA]</scope>
</reference>
<sequence>MANAEQKTDHINESNTANGDSSPTSTTSSSRRRAAATSDDIVNDLINEVRQSEKPFSVEDLAEAKKEKKKSKEHKHKKSKKKKKKHHHSKRDRSTSRKRSRSRSRSRRKHKKRSRTQSKSRSRSTSRSVVQSPALTEKNKHEEIPDDKPEPKETPPKSPPFPERTSFIHEVSDDDDLPIGADFRTVMKEAKMKINISNRIGSSLDLSAIPTAPPLAKRPSHAFPLSKTIKRDDDDEPPLMEKRESAVLNKVIAEKGRGDFIPRNLKVKSVCESSSHQQAKSDGGNVSDMEVKTVEPVKLEG</sequence>
<dbReference type="Proteomes" id="UP000271162">
    <property type="component" value="Unassembled WGS sequence"/>
</dbReference>
<feature type="compositionally biased region" description="Low complexity" evidence="1">
    <location>
        <begin position="20"/>
        <end position="40"/>
    </location>
</feature>
<feature type="compositionally biased region" description="Basic and acidic residues" evidence="1">
    <location>
        <begin position="289"/>
        <end position="301"/>
    </location>
</feature>
<dbReference type="EMBL" id="UYSL01023627">
    <property type="protein sequence ID" value="VDL82443.1"/>
    <property type="molecule type" value="Genomic_DNA"/>
</dbReference>
<gene>
    <name evidence="2" type="ORF">NBR_LOCUS18718</name>
</gene>
<evidence type="ECO:0000313" key="2">
    <source>
        <dbReference type="EMBL" id="VDL82443.1"/>
    </source>
</evidence>
<feature type="region of interest" description="Disordered" evidence="1">
    <location>
        <begin position="1"/>
        <end position="179"/>
    </location>
</feature>
<feature type="compositionally biased region" description="Basic and acidic residues" evidence="1">
    <location>
        <begin position="50"/>
        <end position="66"/>
    </location>
</feature>
<evidence type="ECO:0000313" key="3">
    <source>
        <dbReference type="Proteomes" id="UP000271162"/>
    </source>
</evidence>
<feature type="region of interest" description="Disordered" evidence="1">
    <location>
        <begin position="270"/>
        <end position="301"/>
    </location>
</feature>
<accession>A0A0N4YNB4</accession>
<dbReference type="STRING" id="27835.A0A0N4YNB4"/>
<organism evidence="4">
    <name type="scientific">Nippostrongylus brasiliensis</name>
    <name type="common">Rat hookworm</name>
    <dbReference type="NCBI Taxonomy" id="27835"/>
    <lineage>
        <taxon>Eukaryota</taxon>
        <taxon>Metazoa</taxon>
        <taxon>Ecdysozoa</taxon>
        <taxon>Nematoda</taxon>
        <taxon>Chromadorea</taxon>
        <taxon>Rhabditida</taxon>
        <taxon>Rhabditina</taxon>
        <taxon>Rhabditomorpha</taxon>
        <taxon>Strongyloidea</taxon>
        <taxon>Heligmosomidae</taxon>
        <taxon>Nippostrongylus</taxon>
    </lineage>
</organism>
<evidence type="ECO:0000313" key="4">
    <source>
        <dbReference type="WBParaSite" id="NBR_0001871701-mRNA-1"/>
    </source>
</evidence>
<evidence type="ECO:0000256" key="1">
    <source>
        <dbReference type="SAM" id="MobiDB-lite"/>
    </source>
</evidence>
<proteinExistence type="predicted"/>
<keyword evidence="3" id="KW-1185">Reference proteome</keyword>
<feature type="compositionally biased region" description="Polar residues" evidence="1">
    <location>
        <begin position="271"/>
        <end position="280"/>
    </location>
</feature>
<feature type="compositionally biased region" description="Basic and acidic residues" evidence="1">
    <location>
        <begin position="1"/>
        <end position="12"/>
    </location>
</feature>
<dbReference type="AlphaFoldDB" id="A0A0N4YNB4"/>
<protein>
    <submittedName>
        <fullName evidence="4">Protein SON</fullName>
    </submittedName>
</protein>
<reference evidence="4" key="1">
    <citation type="submission" date="2017-02" db="UniProtKB">
        <authorList>
            <consortium name="WormBaseParasite"/>
        </authorList>
    </citation>
    <scope>IDENTIFICATION</scope>
</reference>
<name>A0A0N4YNB4_NIPBR</name>
<feature type="region of interest" description="Disordered" evidence="1">
    <location>
        <begin position="212"/>
        <end position="239"/>
    </location>
</feature>
<dbReference type="WBParaSite" id="NBR_0001871701-mRNA-1">
    <property type="protein sequence ID" value="NBR_0001871701-mRNA-1"/>
    <property type="gene ID" value="NBR_0001871701"/>
</dbReference>